<evidence type="ECO:0000313" key="2">
    <source>
        <dbReference type="Proteomes" id="UP001632038"/>
    </source>
</evidence>
<dbReference type="Proteomes" id="UP001632038">
    <property type="component" value="Unassembled WGS sequence"/>
</dbReference>
<dbReference type="EMBL" id="JAVIJP010000016">
    <property type="protein sequence ID" value="KAL3642030.1"/>
    <property type="molecule type" value="Genomic_DNA"/>
</dbReference>
<reference evidence="2" key="1">
    <citation type="journal article" date="2024" name="IScience">
        <title>Strigolactones Initiate the Formation of Haustorium-like Structures in Castilleja.</title>
        <authorList>
            <person name="Buerger M."/>
            <person name="Peterson D."/>
            <person name="Chory J."/>
        </authorList>
    </citation>
    <scope>NUCLEOTIDE SEQUENCE [LARGE SCALE GENOMIC DNA]</scope>
</reference>
<evidence type="ECO:0000313" key="1">
    <source>
        <dbReference type="EMBL" id="KAL3642030.1"/>
    </source>
</evidence>
<organism evidence="1 2">
    <name type="scientific">Castilleja foliolosa</name>
    <dbReference type="NCBI Taxonomy" id="1961234"/>
    <lineage>
        <taxon>Eukaryota</taxon>
        <taxon>Viridiplantae</taxon>
        <taxon>Streptophyta</taxon>
        <taxon>Embryophyta</taxon>
        <taxon>Tracheophyta</taxon>
        <taxon>Spermatophyta</taxon>
        <taxon>Magnoliopsida</taxon>
        <taxon>eudicotyledons</taxon>
        <taxon>Gunneridae</taxon>
        <taxon>Pentapetalae</taxon>
        <taxon>asterids</taxon>
        <taxon>lamiids</taxon>
        <taxon>Lamiales</taxon>
        <taxon>Orobanchaceae</taxon>
        <taxon>Pedicularideae</taxon>
        <taxon>Castillejinae</taxon>
        <taxon>Castilleja</taxon>
    </lineage>
</organism>
<keyword evidence="2" id="KW-1185">Reference proteome</keyword>
<protein>
    <submittedName>
        <fullName evidence="1">Uncharacterized protein</fullName>
    </submittedName>
</protein>
<accession>A0ABD3DI88</accession>
<proteinExistence type="predicted"/>
<comment type="caution">
    <text evidence="1">The sequence shown here is derived from an EMBL/GenBank/DDBJ whole genome shotgun (WGS) entry which is preliminary data.</text>
</comment>
<gene>
    <name evidence="1" type="ORF">CASFOL_012845</name>
</gene>
<sequence length="44" mass="4793">MAIPKIKNKNKIDIETGNNNGQLNQPVASYVRLLFGYVVNSSGS</sequence>
<name>A0ABD3DI88_9LAMI</name>
<dbReference type="AlphaFoldDB" id="A0ABD3DI88"/>